<dbReference type="InterPro" id="IPR005198">
    <property type="entry name" value="Glyco_hydro_76"/>
</dbReference>
<evidence type="ECO:0000256" key="11">
    <source>
        <dbReference type="SAM" id="MobiDB-lite"/>
    </source>
</evidence>
<dbReference type="OrthoDB" id="4187847at2759"/>
<keyword evidence="7 12" id="KW-0472">Membrane</keyword>
<evidence type="ECO:0000256" key="12">
    <source>
        <dbReference type="SAM" id="Phobius"/>
    </source>
</evidence>
<dbReference type="PANTHER" id="PTHR12145">
    <property type="entry name" value="MANNAN ENDO-1,6-ALPHA-MANNOSIDASE DCW1"/>
    <property type="match status" value="1"/>
</dbReference>
<dbReference type="GO" id="GO:0016052">
    <property type="term" value="P:carbohydrate catabolic process"/>
    <property type="evidence" value="ECO:0007669"/>
    <property type="project" value="InterPro"/>
</dbReference>
<evidence type="ECO:0000256" key="7">
    <source>
        <dbReference type="ARBA" id="ARBA00023136"/>
    </source>
</evidence>
<dbReference type="Proteomes" id="UP000327118">
    <property type="component" value="Unassembled WGS sequence"/>
</dbReference>
<keyword evidence="12" id="KW-1133">Transmembrane helix</keyword>
<feature type="transmembrane region" description="Helical" evidence="12">
    <location>
        <begin position="424"/>
        <end position="445"/>
    </location>
</feature>
<dbReference type="PANTHER" id="PTHR12145:SF36">
    <property type="entry name" value="MANNAN ENDO-1,6-ALPHA-MANNOSIDASE DCW1"/>
    <property type="match status" value="1"/>
</dbReference>
<comment type="catalytic activity">
    <reaction evidence="1 10">
        <text>Random hydrolysis of (1-&gt;6)-alpha-D-mannosidic linkages in unbranched (1-&gt;6)-mannans.</text>
        <dbReference type="EC" id="3.2.1.101"/>
    </reaction>
</comment>
<protein>
    <recommendedName>
        <fullName evidence="4 10">Mannan endo-1,6-alpha-mannosidase</fullName>
        <ecNumber evidence="4 10">3.2.1.101</ecNumber>
    </recommendedName>
</protein>
<dbReference type="Pfam" id="PF03663">
    <property type="entry name" value="Glyco_hydro_76"/>
    <property type="match status" value="1"/>
</dbReference>
<keyword evidence="6 10" id="KW-0378">Hydrolase</keyword>
<proteinExistence type="inferred from homology"/>
<dbReference type="EMBL" id="ML739132">
    <property type="protein sequence ID" value="KAE8352391.1"/>
    <property type="molecule type" value="Genomic_DNA"/>
</dbReference>
<evidence type="ECO:0000313" key="14">
    <source>
        <dbReference type="EMBL" id="KAE8352391.1"/>
    </source>
</evidence>
<reference evidence="15" key="1">
    <citation type="submission" date="2019-04" db="EMBL/GenBank/DDBJ databases">
        <title>Friends and foes A comparative genomics studyof 23 Aspergillus species from section Flavi.</title>
        <authorList>
            <consortium name="DOE Joint Genome Institute"/>
            <person name="Kjaerbolling I."/>
            <person name="Vesth T."/>
            <person name="Frisvad J.C."/>
            <person name="Nybo J.L."/>
            <person name="Theobald S."/>
            <person name="Kildgaard S."/>
            <person name="Isbrandt T."/>
            <person name="Kuo A."/>
            <person name="Sato A."/>
            <person name="Lyhne E.K."/>
            <person name="Kogle M.E."/>
            <person name="Wiebenga A."/>
            <person name="Kun R.S."/>
            <person name="Lubbers R.J."/>
            <person name="Makela M.R."/>
            <person name="Barry K."/>
            <person name="Chovatia M."/>
            <person name="Clum A."/>
            <person name="Daum C."/>
            <person name="Haridas S."/>
            <person name="He G."/>
            <person name="LaButti K."/>
            <person name="Lipzen A."/>
            <person name="Mondo S."/>
            <person name="Riley R."/>
            <person name="Salamov A."/>
            <person name="Simmons B.A."/>
            <person name="Magnuson J.K."/>
            <person name="Henrissat B."/>
            <person name="Mortensen U.H."/>
            <person name="Larsen T.O."/>
            <person name="Devries R.P."/>
            <person name="Grigoriev I.V."/>
            <person name="Machida M."/>
            <person name="Baker S.E."/>
            <person name="Andersen M.R."/>
        </authorList>
    </citation>
    <scope>NUCLEOTIDE SEQUENCE [LARGE SCALE GENOMIC DNA]</scope>
    <source>
        <strain evidence="15">CBS 553.77</strain>
    </source>
</reference>
<dbReference type="FunFam" id="1.50.10.20:FF:000006">
    <property type="entry name" value="Mannan endo-1,6-alpha-mannosidase"/>
    <property type="match status" value="1"/>
</dbReference>
<dbReference type="GO" id="GO:0009272">
    <property type="term" value="P:fungal-type cell wall biogenesis"/>
    <property type="evidence" value="ECO:0007669"/>
    <property type="project" value="TreeGrafter"/>
</dbReference>
<keyword evidence="8" id="KW-0325">Glycoprotein</keyword>
<dbReference type="GO" id="GO:0012505">
    <property type="term" value="C:endomembrane system"/>
    <property type="evidence" value="ECO:0007669"/>
    <property type="project" value="UniProtKB-SubCell"/>
</dbReference>
<evidence type="ECO:0000256" key="2">
    <source>
        <dbReference type="ARBA" id="ARBA00004308"/>
    </source>
</evidence>
<evidence type="ECO:0000256" key="3">
    <source>
        <dbReference type="ARBA" id="ARBA00009699"/>
    </source>
</evidence>
<dbReference type="InterPro" id="IPR014480">
    <property type="entry name" value="Mannan-1_6-alpha_mannosidase"/>
</dbReference>
<evidence type="ECO:0000256" key="1">
    <source>
        <dbReference type="ARBA" id="ARBA00001452"/>
    </source>
</evidence>
<evidence type="ECO:0000313" key="15">
    <source>
        <dbReference type="Proteomes" id="UP000327118"/>
    </source>
</evidence>
<keyword evidence="9 10" id="KW-0326">Glycosidase</keyword>
<name>A0A5N6Z3Z7_9EURO</name>
<keyword evidence="5 13" id="KW-0732">Signal</keyword>
<dbReference type="SUPFAM" id="SSF48208">
    <property type="entry name" value="Six-hairpin glycosidases"/>
    <property type="match status" value="1"/>
</dbReference>
<comment type="subcellular location">
    <subcellularLocation>
        <location evidence="2">Endomembrane system</location>
    </subcellularLocation>
</comment>
<feature type="region of interest" description="Disordered" evidence="11">
    <location>
        <begin position="386"/>
        <end position="413"/>
    </location>
</feature>
<gene>
    <name evidence="14" type="ORF">BDV28DRAFT_161824</name>
</gene>
<feature type="chain" id="PRO_5024913895" description="Mannan endo-1,6-alpha-mannosidase" evidence="13">
    <location>
        <begin position="18"/>
        <end position="447"/>
    </location>
</feature>
<dbReference type="AlphaFoldDB" id="A0A5N6Z3Z7"/>
<keyword evidence="12" id="KW-0812">Transmembrane</keyword>
<organism evidence="14 15">
    <name type="scientific">Aspergillus coremiiformis</name>
    <dbReference type="NCBI Taxonomy" id="138285"/>
    <lineage>
        <taxon>Eukaryota</taxon>
        <taxon>Fungi</taxon>
        <taxon>Dikarya</taxon>
        <taxon>Ascomycota</taxon>
        <taxon>Pezizomycotina</taxon>
        <taxon>Eurotiomycetes</taxon>
        <taxon>Eurotiomycetidae</taxon>
        <taxon>Eurotiales</taxon>
        <taxon>Aspergillaceae</taxon>
        <taxon>Aspergillus</taxon>
        <taxon>Aspergillus subgen. Circumdati</taxon>
    </lineage>
</organism>
<accession>A0A5N6Z3Z7</accession>
<dbReference type="GO" id="GO:0008496">
    <property type="term" value="F:mannan endo-1,6-alpha-mannosidase activity"/>
    <property type="evidence" value="ECO:0007669"/>
    <property type="project" value="UniProtKB-UniRule"/>
</dbReference>
<keyword evidence="15" id="KW-1185">Reference proteome</keyword>
<evidence type="ECO:0000256" key="13">
    <source>
        <dbReference type="SAM" id="SignalP"/>
    </source>
</evidence>
<evidence type="ECO:0000256" key="4">
    <source>
        <dbReference type="ARBA" id="ARBA00012350"/>
    </source>
</evidence>
<dbReference type="EC" id="3.2.1.101" evidence="4 10"/>
<dbReference type="InterPro" id="IPR008928">
    <property type="entry name" value="6-hairpin_glycosidase_sf"/>
</dbReference>
<evidence type="ECO:0000256" key="9">
    <source>
        <dbReference type="ARBA" id="ARBA00023295"/>
    </source>
</evidence>
<dbReference type="PIRSF" id="PIRSF016302">
    <property type="entry name" value="Man_a_manosd"/>
    <property type="match status" value="1"/>
</dbReference>
<evidence type="ECO:0000256" key="8">
    <source>
        <dbReference type="ARBA" id="ARBA00023180"/>
    </source>
</evidence>
<feature type="signal peptide" evidence="13">
    <location>
        <begin position="1"/>
        <end position="17"/>
    </location>
</feature>
<evidence type="ECO:0000256" key="6">
    <source>
        <dbReference type="ARBA" id="ARBA00022801"/>
    </source>
</evidence>
<comment type="similarity">
    <text evidence="3 10">Belongs to the glycosyl hydrolase 76 family.</text>
</comment>
<evidence type="ECO:0000256" key="5">
    <source>
        <dbReference type="ARBA" id="ARBA00022729"/>
    </source>
</evidence>
<sequence length="447" mass="49933">MRKPWSLILVLLASAQAIEMQVEDPESVKRASHAVAKSMLSHYTGMNPGDVPGNLPDPYYWWEAGAMFTALIDYWFYTGDDTWNNITMQAVRWQAGDDGTFMPTNQTRTEGNDDQAFWAFAAMSAAERNFPNPPEGQPGWLAMVQSVFNTQAMRWNMETCGGGLRWQIFSFNNGYHYKNTISNGCFFNLAARLAKYTGNQTYADWAVRVWDWTASVGFMTEDYLFWDGADDLKNCTEFNQLQWTYNSGVYLLGAATMYNVTNGDPIWQERTQRILDATKVFFTEDVMYERACEPVNTCQVDQRSFKGYLARWMAASTQMAPFLFGQVMPKLRASASAAAKTCTGGSDQSKCGLKWTSRQWDGSDDVGIQMAALEVIQSTLVSEVDPPVTSKIGGTSKGNPAGGSEPPNPRPHRLTRSISMADRAGAGILTILMAVLVFGTVWWGIYE</sequence>
<evidence type="ECO:0000256" key="10">
    <source>
        <dbReference type="PIRNR" id="PIRNR016302"/>
    </source>
</evidence>
<dbReference type="Gene3D" id="1.50.10.20">
    <property type="match status" value="1"/>
</dbReference>